<reference evidence="1 2" key="1">
    <citation type="submission" date="2019-08" db="EMBL/GenBank/DDBJ databases">
        <title>The genome of the soybean aphid Biotype 1, its phylome, world population structure and adaptation to the North American continent.</title>
        <authorList>
            <person name="Giordano R."/>
            <person name="Donthu R.K."/>
            <person name="Hernandez A.G."/>
            <person name="Wright C.L."/>
            <person name="Zimin A.V."/>
        </authorList>
    </citation>
    <scope>NUCLEOTIDE SEQUENCE [LARGE SCALE GENOMIC DNA]</scope>
    <source>
        <tissue evidence="1">Whole aphids</tissue>
    </source>
</reference>
<proteinExistence type="predicted"/>
<dbReference type="EMBL" id="VYZN01000049">
    <property type="protein sequence ID" value="KAE9528206.1"/>
    <property type="molecule type" value="Genomic_DNA"/>
</dbReference>
<evidence type="ECO:0000313" key="2">
    <source>
        <dbReference type="Proteomes" id="UP000475862"/>
    </source>
</evidence>
<dbReference type="Gene3D" id="1.20.1390.10">
    <property type="entry name" value="PWI domain"/>
    <property type="match status" value="1"/>
</dbReference>
<dbReference type="Proteomes" id="UP000475862">
    <property type="component" value="Unassembled WGS sequence"/>
</dbReference>
<comment type="caution">
    <text evidence="1">The sequence shown here is derived from an EMBL/GenBank/DDBJ whole genome shotgun (WGS) entry which is preliminary data.</text>
</comment>
<organism evidence="1 2">
    <name type="scientific">Aphis glycines</name>
    <name type="common">Soybean aphid</name>
    <dbReference type="NCBI Taxonomy" id="307491"/>
    <lineage>
        <taxon>Eukaryota</taxon>
        <taxon>Metazoa</taxon>
        <taxon>Ecdysozoa</taxon>
        <taxon>Arthropoda</taxon>
        <taxon>Hexapoda</taxon>
        <taxon>Insecta</taxon>
        <taxon>Pterygota</taxon>
        <taxon>Neoptera</taxon>
        <taxon>Paraneoptera</taxon>
        <taxon>Hemiptera</taxon>
        <taxon>Sternorrhyncha</taxon>
        <taxon>Aphidomorpha</taxon>
        <taxon>Aphidoidea</taxon>
        <taxon>Aphididae</taxon>
        <taxon>Aphidini</taxon>
        <taxon>Aphis</taxon>
        <taxon>Aphis</taxon>
    </lineage>
</organism>
<dbReference type="AlphaFoldDB" id="A0A6G0T9T2"/>
<accession>A0A6G0T9T2</accession>
<sequence length="379" mass="43527">MNWIHRILAKYQLHFLFPYETITTILIMDNLCNEVIIKVKEAIRAKLKEMNANSSDEIIDYIMLLVTTKKSSSELAKSIDFVMESNTNVFVKWLSTIIKKLQQVTVSTTKQIVSDNFQTSEQNITTNGINESDDILECESNDIKLDNTDEVKEELNLSVDDENMKKSNREKHKNCLPELNVSNSVKYDETIISPASNKIRPRICFSSIEAIKTKHNILTNEKDIAIKPSQKLHPTISINSHVSKQNIINDNETVDSKRKRPRISINSDNEDEKTDMSKLPIATNETIKHTAKELPKNNKKTMSQVIVVKSHSKNNFNETRKKLNMHDLIVQRVDHQRGALALDTAFKYIQQQIGATEKEIAVIKKWRDYAVDMLRSSKN</sequence>
<gene>
    <name evidence="1" type="ORF">AGLY_012628</name>
</gene>
<dbReference type="OrthoDB" id="5589010at2759"/>
<name>A0A6G0T9T2_APHGL</name>
<protein>
    <recommendedName>
        <fullName evidence="3">Zinc finger CCCH domain-containing protein 14</fullName>
    </recommendedName>
</protein>
<keyword evidence="2" id="KW-1185">Reference proteome</keyword>
<evidence type="ECO:0008006" key="3">
    <source>
        <dbReference type="Google" id="ProtNLM"/>
    </source>
</evidence>
<evidence type="ECO:0000313" key="1">
    <source>
        <dbReference type="EMBL" id="KAE9528206.1"/>
    </source>
</evidence>